<gene>
    <name evidence="4" type="ORF">PSET11_02602</name>
</gene>
<proteinExistence type="inferred from homology"/>
<name>A0A3P5XP13_9MICC</name>
<comment type="similarity">
    <text evidence="1">Belongs to the P-Pant transferase superfamily. Gsp/Sfp/HetI/AcpT family.</text>
</comment>
<evidence type="ECO:0000313" key="4">
    <source>
        <dbReference type="EMBL" id="VDC30497.1"/>
    </source>
</evidence>
<accession>A0A3P5XP13</accession>
<dbReference type="Proteomes" id="UP000280861">
    <property type="component" value="Unassembled WGS sequence"/>
</dbReference>
<dbReference type="SUPFAM" id="SSF56214">
    <property type="entry name" value="4'-phosphopantetheinyl transferase"/>
    <property type="match status" value="1"/>
</dbReference>
<evidence type="ECO:0000259" key="3">
    <source>
        <dbReference type="Pfam" id="PF01648"/>
    </source>
</evidence>
<evidence type="ECO:0000256" key="2">
    <source>
        <dbReference type="ARBA" id="ARBA00022679"/>
    </source>
</evidence>
<dbReference type="Gene3D" id="3.90.470.20">
    <property type="entry name" value="4'-phosphopantetheinyl transferase domain"/>
    <property type="match status" value="1"/>
</dbReference>
<dbReference type="EMBL" id="UXAU01000037">
    <property type="protein sequence ID" value="VDC30497.1"/>
    <property type="molecule type" value="Genomic_DNA"/>
</dbReference>
<dbReference type="RefSeq" id="WP_238989146.1">
    <property type="nucleotide sequence ID" value="NZ_CBCRYA010000002.1"/>
</dbReference>
<dbReference type="GO" id="GO:0008897">
    <property type="term" value="F:holo-[acyl-carrier-protein] synthase activity"/>
    <property type="evidence" value="ECO:0007669"/>
    <property type="project" value="InterPro"/>
</dbReference>
<feature type="domain" description="4'-phosphopantetheinyl transferase" evidence="3">
    <location>
        <begin position="121"/>
        <end position="192"/>
    </location>
</feature>
<sequence>MVTAGLVLRSRHLAAPTAGELLLLDAAERTQAAAMVPAAAERFLAGRVAQRHFVAELLRVQPTELAAAYHCPTCGNGAEVNHGRPGYQIAGEQAPLALSTSRAAGWILLAAVLHPGPGVRLGVDIEDPAATSFAGFGAVALTAAERDVLAPLAGSALLAAQARLWARKEAWLKMTGQGLLTPPAEVDVLARPGLRDLSPAETGLPAFLAAAVVLHRP</sequence>
<evidence type="ECO:0000313" key="5">
    <source>
        <dbReference type="Proteomes" id="UP000280861"/>
    </source>
</evidence>
<keyword evidence="2 4" id="KW-0808">Transferase</keyword>
<organism evidence="4 5">
    <name type="scientific">Arthrobacter ulcerisalmonis</name>
    <dbReference type="NCBI Taxonomy" id="2483813"/>
    <lineage>
        <taxon>Bacteria</taxon>
        <taxon>Bacillati</taxon>
        <taxon>Actinomycetota</taxon>
        <taxon>Actinomycetes</taxon>
        <taxon>Micrococcales</taxon>
        <taxon>Micrococcaceae</taxon>
        <taxon>Arthrobacter</taxon>
    </lineage>
</organism>
<protein>
    <submittedName>
        <fullName evidence="4">4'-phosphopantetheinyl transferase superfamily protein</fullName>
    </submittedName>
</protein>
<dbReference type="AlphaFoldDB" id="A0A3P5XP13"/>
<reference evidence="4 5" key="1">
    <citation type="submission" date="2018-11" db="EMBL/GenBank/DDBJ databases">
        <authorList>
            <person name="Criscuolo A."/>
        </authorList>
    </citation>
    <scope>NUCLEOTIDE SEQUENCE [LARGE SCALE GENOMIC DNA]</scope>
    <source>
        <strain evidence="4">AT11b</strain>
    </source>
</reference>
<dbReference type="Pfam" id="PF01648">
    <property type="entry name" value="ACPS"/>
    <property type="match status" value="1"/>
</dbReference>
<dbReference type="InterPro" id="IPR050559">
    <property type="entry name" value="P-Pant_transferase_sf"/>
</dbReference>
<dbReference type="GO" id="GO:0000287">
    <property type="term" value="F:magnesium ion binding"/>
    <property type="evidence" value="ECO:0007669"/>
    <property type="project" value="InterPro"/>
</dbReference>
<dbReference type="PANTHER" id="PTHR12215:SF10">
    <property type="entry name" value="L-AMINOADIPATE-SEMIALDEHYDE DEHYDROGENASE-PHOSPHOPANTETHEINYL TRANSFERASE"/>
    <property type="match status" value="1"/>
</dbReference>
<keyword evidence="5" id="KW-1185">Reference proteome</keyword>
<dbReference type="PANTHER" id="PTHR12215">
    <property type="entry name" value="PHOSPHOPANTETHEINE TRANSFERASE"/>
    <property type="match status" value="1"/>
</dbReference>
<dbReference type="InterPro" id="IPR037143">
    <property type="entry name" value="4-PPantetheinyl_Trfase_dom_sf"/>
</dbReference>
<evidence type="ECO:0000256" key="1">
    <source>
        <dbReference type="ARBA" id="ARBA00010990"/>
    </source>
</evidence>
<dbReference type="GO" id="GO:0019878">
    <property type="term" value="P:lysine biosynthetic process via aminoadipic acid"/>
    <property type="evidence" value="ECO:0007669"/>
    <property type="project" value="TreeGrafter"/>
</dbReference>
<dbReference type="InterPro" id="IPR008278">
    <property type="entry name" value="4-PPantetheinyl_Trfase_dom"/>
</dbReference>
<dbReference type="GO" id="GO:0005829">
    <property type="term" value="C:cytosol"/>
    <property type="evidence" value="ECO:0007669"/>
    <property type="project" value="TreeGrafter"/>
</dbReference>